<dbReference type="Proteomes" id="UP000237144">
    <property type="component" value="Unassembled WGS sequence"/>
</dbReference>
<dbReference type="GO" id="GO:0008757">
    <property type="term" value="F:S-adenosylmethionine-dependent methyltransferase activity"/>
    <property type="evidence" value="ECO:0007669"/>
    <property type="project" value="TreeGrafter"/>
</dbReference>
<dbReference type="AlphaFoldDB" id="A0A2S5BFW3"/>
<organism evidence="5 6">
    <name type="scientific">Rhodotorula taiwanensis</name>
    <dbReference type="NCBI Taxonomy" id="741276"/>
    <lineage>
        <taxon>Eukaryota</taxon>
        <taxon>Fungi</taxon>
        <taxon>Dikarya</taxon>
        <taxon>Basidiomycota</taxon>
        <taxon>Pucciniomycotina</taxon>
        <taxon>Microbotryomycetes</taxon>
        <taxon>Sporidiobolales</taxon>
        <taxon>Sporidiobolaceae</taxon>
        <taxon>Rhodotorula</taxon>
    </lineage>
</organism>
<dbReference type="OrthoDB" id="10251242at2759"/>
<dbReference type="PROSITE" id="PS51682">
    <property type="entry name" value="SAM_OMT_I"/>
    <property type="match status" value="1"/>
</dbReference>
<keyword evidence="3" id="KW-0949">S-adenosyl-L-methionine</keyword>
<evidence type="ECO:0000256" key="4">
    <source>
        <dbReference type="ARBA" id="ARBA00023453"/>
    </source>
</evidence>
<comment type="similarity">
    <text evidence="4">Belongs to the class I-like SAM-binding methyltransferase superfamily. Cation-dependent O-methyltransferase family.</text>
</comment>
<proteinExistence type="inferred from homology"/>
<evidence type="ECO:0000313" key="6">
    <source>
        <dbReference type="Proteomes" id="UP000237144"/>
    </source>
</evidence>
<protein>
    <recommendedName>
        <fullName evidence="7">Caffeoyl-CoA O-methyltransferase</fullName>
    </recommendedName>
</protein>
<dbReference type="GO" id="GO:0008171">
    <property type="term" value="F:O-methyltransferase activity"/>
    <property type="evidence" value="ECO:0007669"/>
    <property type="project" value="InterPro"/>
</dbReference>
<dbReference type="EMBL" id="PJQD01000013">
    <property type="protein sequence ID" value="POY75659.1"/>
    <property type="molecule type" value="Genomic_DNA"/>
</dbReference>
<keyword evidence="1" id="KW-0489">Methyltransferase</keyword>
<accession>A0A2S5BFW3</accession>
<dbReference type="SUPFAM" id="SSF53335">
    <property type="entry name" value="S-adenosyl-L-methionine-dependent methyltransferases"/>
    <property type="match status" value="1"/>
</dbReference>
<evidence type="ECO:0008006" key="7">
    <source>
        <dbReference type="Google" id="ProtNLM"/>
    </source>
</evidence>
<dbReference type="GO" id="GO:0032259">
    <property type="term" value="P:methylation"/>
    <property type="evidence" value="ECO:0007669"/>
    <property type="project" value="UniProtKB-KW"/>
</dbReference>
<reference evidence="5 6" key="1">
    <citation type="journal article" date="2018" name="Front. Microbiol.">
        <title>Prospects for Fungal Bioremediation of Acidic Radioactive Waste Sites: Characterization and Genome Sequence of Rhodotorula taiwanensis MD1149.</title>
        <authorList>
            <person name="Tkavc R."/>
            <person name="Matrosova V.Y."/>
            <person name="Grichenko O.E."/>
            <person name="Gostincar C."/>
            <person name="Volpe R.P."/>
            <person name="Klimenkova P."/>
            <person name="Gaidamakova E.K."/>
            <person name="Zhou C.E."/>
            <person name="Stewart B.J."/>
            <person name="Lyman M.G."/>
            <person name="Malfatti S.A."/>
            <person name="Rubinfeld B."/>
            <person name="Courtot M."/>
            <person name="Singh J."/>
            <person name="Dalgard C.L."/>
            <person name="Hamilton T."/>
            <person name="Frey K.G."/>
            <person name="Gunde-Cimerman N."/>
            <person name="Dugan L."/>
            <person name="Daly M.J."/>
        </authorList>
    </citation>
    <scope>NUCLEOTIDE SEQUENCE [LARGE SCALE GENOMIC DNA]</scope>
    <source>
        <strain evidence="5 6">MD1149</strain>
    </source>
</reference>
<dbReference type="PANTHER" id="PTHR10509:SF14">
    <property type="entry name" value="CAFFEOYL-COA O-METHYLTRANSFERASE 3-RELATED"/>
    <property type="match status" value="1"/>
</dbReference>
<sequence length="324" mass="35066">MPTYQSKNTGGTPTTRASELLTAALAHADADVDKAASNTSTSSRGSLRAILHEAHALVTGTEPYLEQNTSDLIVPSAHPVARVQVHAAWNDLLEVTQRTDWVALKDEGKTRFELGAGMCSGPYEAVVLQNLALLQRTRSVLEIGTFTGTATLAFALLPSVEKVVALDIEPYLAELVTPYWQRAGTAQKIDFKIAPALESLADLSKQQHAPFDLVFIDADKPSYKAYVQAVLDGGLLSENGVILADNTMYKGFPWATPGAHEQQATTGATVAEDDFAQGNRTNNRSKSEATTGIADFNTYVREHSDLETVMLPIRDGITIIRRKL</sequence>
<dbReference type="Pfam" id="PF01596">
    <property type="entry name" value="Methyltransf_3"/>
    <property type="match status" value="1"/>
</dbReference>
<evidence type="ECO:0000256" key="2">
    <source>
        <dbReference type="ARBA" id="ARBA00022679"/>
    </source>
</evidence>
<keyword evidence="2" id="KW-0808">Transferase</keyword>
<dbReference type="InterPro" id="IPR029063">
    <property type="entry name" value="SAM-dependent_MTases_sf"/>
</dbReference>
<dbReference type="STRING" id="741276.A0A2S5BFW3"/>
<evidence type="ECO:0000256" key="1">
    <source>
        <dbReference type="ARBA" id="ARBA00022603"/>
    </source>
</evidence>
<comment type="caution">
    <text evidence="5">The sequence shown here is derived from an EMBL/GenBank/DDBJ whole genome shotgun (WGS) entry which is preliminary data.</text>
</comment>
<dbReference type="CDD" id="cd02440">
    <property type="entry name" value="AdoMet_MTases"/>
    <property type="match status" value="1"/>
</dbReference>
<dbReference type="InterPro" id="IPR002935">
    <property type="entry name" value="SAM_O-MeTrfase"/>
</dbReference>
<dbReference type="Gene3D" id="3.40.50.150">
    <property type="entry name" value="Vaccinia Virus protein VP39"/>
    <property type="match status" value="1"/>
</dbReference>
<dbReference type="InterPro" id="IPR050362">
    <property type="entry name" value="Cation-dep_OMT"/>
</dbReference>
<evidence type="ECO:0000313" key="5">
    <source>
        <dbReference type="EMBL" id="POY75659.1"/>
    </source>
</evidence>
<dbReference type="PANTHER" id="PTHR10509">
    <property type="entry name" value="O-METHYLTRANSFERASE-RELATED"/>
    <property type="match status" value="1"/>
</dbReference>
<name>A0A2S5BFW3_9BASI</name>
<evidence type="ECO:0000256" key="3">
    <source>
        <dbReference type="ARBA" id="ARBA00022691"/>
    </source>
</evidence>
<gene>
    <name evidence="5" type="ORF">BMF94_1282</name>
</gene>
<keyword evidence="6" id="KW-1185">Reference proteome</keyword>